<comment type="caution">
    <text evidence="3">The sequence shown here is derived from an EMBL/GenBank/DDBJ whole genome shotgun (WGS) entry which is preliminary data.</text>
</comment>
<feature type="compositionally biased region" description="Basic and acidic residues" evidence="1">
    <location>
        <begin position="689"/>
        <end position="698"/>
    </location>
</feature>
<dbReference type="AlphaFoldDB" id="A0A816ETU0"/>
<sequence length="859" mass="97049">ILDSSFSLLHDLLKKFEISNNTDPTGLLLSLFTCVGHLAGNSEVDITNHCTNLNIFLLLIRPSGCGKSKIIGPIKKAMIAAMKVLGLSKEDEGILDDFTCPTLSAKLAKSNIFVITDEAEKPLLELGFYTPSSDASAGDRIAGCKFFGTIPTTKDTMTYHLDISSHLSFMGATTGRLWPRLINYYAQASQSDGMSERFVHYAMPKKKEAKLNYSQTLEYDDANDDNNDEDEDISDDEYNNEKMNKIDQHLPSLTQILIVSYLIGKRIFHLSRTGTKKFYNKVRQYQELSEIDKPNDINFGSRMGKSAEILCKFAAIAELMKIVLEILKILRLQNQLDYNDTSIDFIRNVTNIIQNKYPTTNIILEITSSSCRLAGQLLCSHLVKMLFAFYNVNPVVSNHETNINQMTSTQSTVNTIRQRIIQMSQLIFLKRDLTGPMGLLRHFPTDLVNSVLNELSSYELIRQGPFITTTARATVFIRSYPSDFVLNDTLKRNAIDQLLNDININLTTYMQLLTNSIIKEKQVLTTTGKQILMLPEHKFLYEKLKEKYPERQLENNITINSNDTLNDCNRHDIDNQITNAQLISNPKILPILLEQTSDHHIQHQPSNSFNQLSLQSQNTSNCDNSDRMSIIVNPAQKNMIIENIHSIPIVINTLDHTQQLTSVELSRSLLNTTTCSNSNEISSSIQETHMNEKSKEQPLHSYKNLNDTSQISTDIDPYNKNSIHSKNISNIVSNVELQNITTPITNILLSTPFINSTVDQVVSNSSNESIYITSTQSQTSHTTDTNTSLNISESYNTPVNNQASYDLNDTINFIPTSSNVQHTTRSQSDINKRKKQKKCSNDNIKTKKKYKRKSINKTT</sequence>
<dbReference type="OrthoDB" id="10063690at2759"/>
<gene>
    <name evidence="2" type="ORF">BJG266_LOCUS44935</name>
    <name evidence="3" type="ORF">QVE165_LOCUS61906</name>
</gene>
<reference evidence="3" key="1">
    <citation type="submission" date="2021-02" db="EMBL/GenBank/DDBJ databases">
        <authorList>
            <person name="Nowell W R."/>
        </authorList>
    </citation>
    <scope>NUCLEOTIDE SEQUENCE</scope>
</reference>
<feature type="compositionally biased region" description="Basic residues" evidence="1">
    <location>
        <begin position="846"/>
        <end position="859"/>
    </location>
</feature>
<evidence type="ECO:0008006" key="5">
    <source>
        <dbReference type="Google" id="ProtNLM"/>
    </source>
</evidence>
<evidence type="ECO:0000313" key="3">
    <source>
        <dbReference type="EMBL" id="CAF1653762.1"/>
    </source>
</evidence>
<feature type="non-terminal residue" evidence="3">
    <location>
        <position position="1"/>
    </location>
</feature>
<accession>A0A816ETU0</accession>
<feature type="region of interest" description="Disordered" evidence="1">
    <location>
        <begin position="818"/>
        <end position="859"/>
    </location>
</feature>
<organism evidence="3 4">
    <name type="scientific">Adineta steineri</name>
    <dbReference type="NCBI Taxonomy" id="433720"/>
    <lineage>
        <taxon>Eukaryota</taxon>
        <taxon>Metazoa</taxon>
        <taxon>Spiralia</taxon>
        <taxon>Gnathifera</taxon>
        <taxon>Rotifera</taxon>
        <taxon>Eurotatoria</taxon>
        <taxon>Bdelloidea</taxon>
        <taxon>Adinetida</taxon>
        <taxon>Adinetidae</taxon>
        <taxon>Adineta</taxon>
    </lineage>
</organism>
<evidence type="ECO:0000256" key="1">
    <source>
        <dbReference type="SAM" id="MobiDB-lite"/>
    </source>
</evidence>
<evidence type="ECO:0000313" key="2">
    <source>
        <dbReference type="EMBL" id="CAF1531446.1"/>
    </source>
</evidence>
<feature type="region of interest" description="Disordered" evidence="1">
    <location>
        <begin position="774"/>
        <end position="795"/>
    </location>
</feature>
<dbReference type="Proteomes" id="UP000663877">
    <property type="component" value="Unassembled WGS sequence"/>
</dbReference>
<dbReference type="EMBL" id="CAJNOI010003861">
    <property type="protein sequence ID" value="CAF1531446.1"/>
    <property type="molecule type" value="Genomic_DNA"/>
</dbReference>
<evidence type="ECO:0000313" key="4">
    <source>
        <dbReference type="Proteomes" id="UP000663832"/>
    </source>
</evidence>
<feature type="region of interest" description="Disordered" evidence="1">
    <location>
        <begin position="218"/>
        <end position="237"/>
    </location>
</feature>
<feature type="compositionally biased region" description="Low complexity" evidence="1">
    <location>
        <begin position="774"/>
        <end position="788"/>
    </location>
</feature>
<name>A0A816ETU0_9BILA</name>
<dbReference type="Proteomes" id="UP000663832">
    <property type="component" value="Unassembled WGS sequence"/>
</dbReference>
<protein>
    <recommendedName>
        <fullName evidence="5">DUF3987 domain-containing protein</fullName>
    </recommendedName>
</protein>
<proteinExistence type="predicted"/>
<feature type="compositionally biased region" description="Polar residues" evidence="1">
    <location>
        <begin position="818"/>
        <end position="829"/>
    </location>
</feature>
<dbReference type="EMBL" id="CAJNOM010004226">
    <property type="protein sequence ID" value="CAF1653762.1"/>
    <property type="molecule type" value="Genomic_DNA"/>
</dbReference>
<feature type="region of interest" description="Disordered" evidence="1">
    <location>
        <begin position="681"/>
        <end position="710"/>
    </location>
</feature>
<keyword evidence="4" id="KW-1185">Reference proteome</keyword>